<comment type="similarity">
    <text evidence="1">Belongs to the complex I 24 kDa subunit family.</text>
</comment>
<proteinExistence type="inferred from homology"/>
<name>A0A850QAI9_9BURK</name>
<dbReference type="InterPro" id="IPR036249">
    <property type="entry name" value="Thioredoxin-like_sf"/>
</dbReference>
<comment type="caution">
    <text evidence="8">The sequence shown here is derived from an EMBL/GenBank/DDBJ whole genome shotgun (WGS) entry which is preliminary data.</text>
</comment>
<comment type="cofactor">
    <cofactor evidence="7">
        <name>[2Fe-2S] cluster</name>
        <dbReference type="ChEBI" id="CHEBI:190135"/>
    </cofactor>
    <text evidence="7">Binds 1 [2Fe-2S] cluster.</text>
</comment>
<dbReference type="GO" id="GO:0016491">
    <property type="term" value="F:oxidoreductase activity"/>
    <property type="evidence" value="ECO:0007669"/>
    <property type="project" value="InterPro"/>
</dbReference>
<dbReference type="PIRSF" id="PIRSF000216">
    <property type="entry name" value="NADH_DH_24kDa"/>
    <property type="match status" value="1"/>
</dbReference>
<keyword evidence="3 7" id="KW-0479">Metal-binding</keyword>
<dbReference type="GO" id="GO:0051537">
    <property type="term" value="F:2 iron, 2 sulfur cluster binding"/>
    <property type="evidence" value="ECO:0007669"/>
    <property type="project" value="UniProtKB-KW"/>
</dbReference>
<dbReference type="AlphaFoldDB" id="A0A850QAI9"/>
<dbReference type="InterPro" id="IPR028431">
    <property type="entry name" value="NADP_DH_HndA-like"/>
</dbReference>
<dbReference type="Pfam" id="PF01257">
    <property type="entry name" value="2Fe-2S_thioredx"/>
    <property type="match status" value="1"/>
</dbReference>
<keyword evidence="2 7" id="KW-0001">2Fe-2S</keyword>
<keyword evidence="4 7" id="KW-0408">Iron</keyword>
<keyword evidence="5 7" id="KW-0411">Iron-sulfur</keyword>
<keyword evidence="9" id="KW-1185">Reference proteome</keyword>
<dbReference type="EMBL" id="JABXYJ010000001">
    <property type="protein sequence ID" value="NVO76319.1"/>
    <property type="molecule type" value="Genomic_DNA"/>
</dbReference>
<organism evidence="8 9">
    <name type="scientific">Undibacterium oligocarboniphilum</name>
    <dbReference type="NCBI Taxonomy" id="666702"/>
    <lineage>
        <taxon>Bacteria</taxon>
        <taxon>Pseudomonadati</taxon>
        <taxon>Pseudomonadota</taxon>
        <taxon>Betaproteobacteria</taxon>
        <taxon>Burkholderiales</taxon>
        <taxon>Oxalobacteraceae</taxon>
        <taxon>Undibacterium</taxon>
    </lineage>
</organism>
<dbReference type="InterPro" id="IPR002023">
    <property type="entry name" value="NuoE-like"/>
</dbReference>
<feature type="binding site" evidence="7">
    <location>
        <position position="128"/>
    </location>
    <ligand>
        <name>[2Fe-2S] cluster</name>
        <dbReference type="ChEBI" id="CHEBI:190135"/>
    </ligand>
</feature>
<evidence type="ECO:0000256" key="4">
    <source>
        <dbReference type="ARBA" id="ARBA00023004"/>
    </source>
</evidence>
<reference evidence="8 9" key="1">
    <citation type="submission" date="2020-06" db="EMBL/GenBank/DDBJ databases">
        <authorList>
            <person name="Qiu C."/>
            <person name="Liu Z."/>
        </authorList>
    </citation>
    <scope>NUCLEOTIDE SEQUENCE [LARGE SCALE GENOMIC DNA]</scope>
    <source>
        <strain evidence="8 9">EM 1</strain>
    </source>
</reference>
<gene>
    <name evidence="8" type="ORF">HV832_00555</name>
</gene>
<comment type="cofactor">
    <cofactor evidence="6">
        <name>[2Fe-2S] cluster</name>
        <dbReference type="ChEBI" id="CHEBI:190135"/>
    </cofactor>
</comment>
<evidence type="ECO:0000256" key="2">
    <source>
        <dbReference type="ARBA" id="ARBA00022714"/>
    </source>
</evidence>
<dbReference type="SUPFAM" id="SSF52833">
    <property type="entry name" value="Thioredoxin-like"/>
    <property type="match status" value="1"/>
</dbReference>
<dbReference type="InterPro" id="IPR041921">
    <property type="entry name" value="NuoE_N"/>
</dbReference>
<accession>A0A850QAI9</accession>
<evidence type="ECO:0000256" key="5">
    <source>
        <dbReference type="ARBA" id="ARBA00023014"/>
    </source>
</evidence>
<protein>
    <submittedName>
        <fullName evidence="8">Formate dehydrogenase subunit gamma</fullName>
    </submittedName>
</protein>
<dbReference type="Proteomes" id="UP000588051">
    <property type="component" value="Unassembled WGS sequence"/>
</dbReference>
<dbReference type="PANTHER" id="PTHR43342:SF1">
    <property type="entry name" value="BIFURCATING [FEFE] HYDROGENASE GAMMA SUBUNIT"/>
    <property type="match status" value="1"/>
</dbReference>
<evidence type="ECO:0000256" key="6">
    <source>
        <dbReference type="ARBA" id="ARBA00034078"/>
    </source>
</evidence>
<dbReference type="GO" id="GO:0046872">
    <property type="term" value="F:metal ion binding"/>
    <property type="evidence" value="ECO:0007669"/>
    <property type="project" value="UniProtKB-KW"/>
</dbReference>
<feature type="binding site" evidence="7">
    <location>
        <position position="132"/>
    </location>
    <ligand>
        <name>[2Fe-2S] cluster</name>
        <dbReference type="ChEBI" id="CHEBI:190135"/>
    </ligand>
</feature>
<dbReference type="CDD" id="cd03081">
    <property type="entry name" value="TRX_Fd_NuoE_FDH_gamma"/>
    <property type="match status" value="1"/>
</dbReference>
<evidence type="ECO:0000256" key="1">
    <source>
        <dbReference type="ARBA" id="ARBA00010643"/>
    </source>
</evidence>
<sequence>MSKLRYIPLHTETTVQLKTLIAQHENQPGALLPLLHAVQAKFGYIPSDVVAPIARALNLSRAEVHGVVTYYHHFHEHKPGKHVIQICLAEACQSCGSEALLKQAETELGCTVHSTRADQAVTLEAVYCLGLCASSPAMQVGERLFGRMDNQKLRSLLNQLELSA</sequence>
<dbReference type="Gene3D" id="3.40.30.10">
    <property type="entry name" value="Glutaredoxin"/>
    <property type="match status" value="1"/>
</dbReference>
<feature type="binding site" evidence="7">
    <location>
        <position position="92"/>
    </location>
    <ligand>
        <name>[2Fe-2S] cluster</name>
        <dbReference type="ChEBI" id="CHEBI:190135"/>
    </ligand>
</feature>
<dbReference type="Gene3D" id="1.10.10.1590">
    <property type="entry name" value="NADH-quinone oxidoreductase subunit E"/>
    <property type="match status" value="1"/>
</dbReference>
<dbReference type="NCBIfam" id="NF004638">
    <property type="entry name" value="PRK05988.1"/>
    <property type="match status" value="1"/>
</dbReference>
<evidence type="ECO:0000313" key="9">
    <source>
        <dbReference type="Proteomes" id="UP000588051"/>
    </source>
</evidence>
<feature type="binding site" evidence="7">
    <location>
        <position position="87"/>
    </location>
    <ligand>
        <name>[2Fe-2S] cluster</name>
        <dbReference type="ChEBI" id="CHEBI:190135"/>
    </ligand>
</feature>
<evidence type="ECO:0000313" key="8">
    <source>
        <dbReference type="EMBL" id="NVO76319.1"/>
    </source>
</evidence>
<dbReference type="RefSeq" id="WP_176801606.1">
    <property type="nucleotide sequence ID" value="NZ_JABXYJ010000001.1"/>
</dbReference>
<evidence type="ECO:0000256" key="7">
    <source>
        <dbReference type="PIRSR" id="PIRSR000216-1"/>
    </source>
</evidence>
<dbReference type="PANTHER" id="PTHR43342">
    <property type="entry name" value="NADH-QUINONE OXIDOREDUCTASE, E SUBUNIT"/>
    <property type="match status" value="1"/>
</dbReference>
<evidence type="ECO:0000256" key="3">
    <source>
        <dbReference type="ARBA" id="ARBA00022723"/>
    </source>
</evidence>